<dbReference type="AlphaFoldDB" id="A0A9P1GUW7"/>
<keyword evidence="3" id="KW-1185">Reference proteome</keyword>
<organism evidence="2 3">
    <name type="scientific">Parascedosporium putredinis</name>
    <dbReference type="NCBI Taxonomy" id="1442378"/>
    <lineage>
        <taxon>Eukaryota</taxon>
        <taxon>Fungi</taxon>
        <taxon>Dikarya</taxon>
        <taxon>Ascomycota</taxon>
        <taxon>Pezizomycotina</taxon>
        <taxon>Sordariomycetes</taxon>
        <taxon>Hypocreomycetidae</taxon>
        <taxon>Microascales</taxon>
        <taxon>Microascaceae</taxon>
        <taxon>Parascedosporium</taxon>
    </lineage>
</organism>
<evidence type="ECO:0000313" key="2">
    <source>
        <dbReference type="EMBL" id="CAI4210477.1"/>
    </source>
</evidence>
<evidence type="ECO:0000313" key="3">
    <source>
        <dbReference type="Proteomes" id="UP000838763"/>
    </source>
</evidence>
<protein>
    <submittedName>
        <fullName evidence="2">Uncharacterized protein</fullName>
    </submittedName>
</protein>
<accession>A0A9P1GUW7</accession>
<feature type="region of interest" description="Disordered" evidence="1">
    <location>
        <begin position="216"/>
        <end position="251"/>
    </location>
</feature>
<reference evidence="2" key="1">
    <citation type="submission" date="2022-11" db="EMBL/GenBank/DDBJ databases">
        <authorList>
            <person name="Scott C."/>
            <person name="Bruce N."/>
        </authorList>
    </citation>
    <scope>NUCLEOTIDE SEQUENCE</scope>
</reference>
<sequence length="251" mass="28597">MSFDTVGTLLADIANLLSEGLRTLTQTDSSQWGLDEHEQVRAFQDALNEAKTDFQELSPLVKGQIYYENDRKRESLNELKSLRSKTELHIQHIRDWAETGGPINPIWVNDTKLLRRELHRTQCRAVGRIYAVEQESEPRCLGGFLVYRKQRDWTNQPCNRIDEYRSRQLDELVTCNSVGKFERFGDVDVTFICEFCDGHIVWEDLENMPSIRAVDESVAASESPTPPPPQLLASNTGRPPASPSPPGKRRA</sequence>
<dbReference type="Proteomes" id="UP000838763">
    <property type="component" value="Unassembled WGS sequence"/>
</dbReference>
<comment type="caution">
    <text evidence="2">The sequence shown here is derived from an EMBL/GenBank/DDBJ whole genome shotgun (WGS) entry which is preliminary data.</text>
</comment>
<proteinExistence type="predicted"/>
<dbReference type="OrthoDB" id="5221663at2759"/>
<name>A0A9P1GUW7_9PEZI</name>
<evidence type="ECO:0000256" key="1">
    <source>
        <dbReference type="SAM" id="MobiDB-lite"/>
    </source>
</evidence>
<gene>
    <name evidence="2" type="ORF">PPNO1_LOCUS279</name>
</gene>
<feature type="compositionally biased region" description="Pro residues" evidence="1">
    <location>
        <begin position="240"/>
        <end position="251"/>
    </location>
</feature>
<dbReference type="EMBL" id="CALLCH030000001">
    <property type="protein sequence ID" value="CAI4210477.1"/>
    <property type="molecule type" value="Genomic_DNA"/>
</dbReference>